<dbReference type="AlphaFoldDB" id="A0A1Q4I256"/>
<dbReference type="RefSeq" id="WP_073870197.1">
    <property type="nucleotide sequence ID" value="NZ_MPNT01000001.1"/>
</dbReference>
<keyword evidence="4" id="KW-1185">Reference proteome</keyword>
<dbReference type="Pfam" id="PF12172">
    <property type="entry name" value="zf-ChsH2"/>
    <property type="match status" value="1"/>
</dbReference>
<sequence>MSDVEYKKPLPRPTETDQPHWEGLKRHQVLVQRCDDCQTWLWYPRQMCSNCTSFALSWTEVDPTGTIYSFTTQHHATGSKFDSELPYSVAVVELDAAPEVKLVGPVNNVTPEEIHIGQRVRGTFLDATPEVTFLHFEPTDTESDT</sequence>
<dbReference type="SUPFAM" id="SSF50249">
    <property type="entry name" value="Nucleic acid-binding proteins"/>
    <property type="match status" value="1"/>
</dbReference>
<dbReference type="PANTHER" id="PTHR34075">
    <property type="entry name" value="BLR3430 PROTEIN"/>
    <property type="match status" value="1"/>
</dbReference>
<evidence type="ECO:0000313" key="3">
    <source>
        <dbReference type="EMBL" id="OJZ76059.1"/>
    </source>
</evidence>
<dbReference type="InterPro" id="IPR012340">
    <property type="entry name" value="NA-bd_OB-fold"/>
</dbReference>
<feature type="domain" description="ChsH2 C-terminal OB-fold" evidence="1">
    <location>
        <begin position="58"/>
        <end position="124"/>
    </location>
</feature>
<reference evidence="3 4" key="1">
    <citation type="submission" date="2016-11" db="EMBL/GenBank/DDBJ databases">
        <title>Genome sequences of unsequenced Mycobacteria.</title>
        <authorList>
            <person name="Greninger A.L."/>
            <person name="Fang F."/>
            <person name="Jerome K.R."/>
        </authorList>
    </citation>
    <scope>NUCLEOTIDE SEQUENCE [LARGE SCALE GENOMIC DNA]</scope>
    <source>
        <strain evidence="3 4">M11</strain>
    </source>
</reference>
<accession>A0A1Q4I256</accession>
<comment type="caution">
    <text evidence="3">The sequence shown here is derived from an EMBL/GenBank/DDBJ whole genome shotgun (WGS) entry which is preliminary data.</text>
</comment>
<name>A0A1Q4I256_9MYCO</name>
<evidence type="ECO:0000259" key="1">
    <source>
        <dbReference type="Pfam" id="PF01796"/>
    </source>
</evidence>
<dbReference type="EMBL" id="MPNT01000001">
    <property type="protein sequence ID" value="OJZ76059.1"/>
    <property type="molecule type" value="Genomic_DNA"/>
</dbReference>
<protein>
    <recommendedName>
        <fullName evidence="5">DNA-binding protein</fullName>
    </recommendedName>
</protein>
<dbReference type="InterPro" id="IPR052513">
    <property type="entry name" value="Thioester_dehydratase-like"/>
</dbReference>
<proteinExistence type="predicted"/>
<dbReference type="InterPro" id="IPR022002">
    <property type="entry name" value="ChsH2_Znr"/>
</dbReference>
<gene>
    <name evidence="3" type="ORF">BRW65_01010</name>
</gene>
<organism evidence="3 4">
    <name type="scientific">Mycobacterium paraffinicum</name>
    <dbReference type="NCBI Taxonomy" id="53378"/>
    <lineage>
        <taxon>Bacteria</taxon>
        <taxon>Bacillati</taxon>
        <taxon>Actinomycetota</taxon>
        <taxon>Actinomycetes</taxon>
        <taxon>Mycobacteriales</taxon>
        <taxon>Mycobacteriaceae</taxon>
        <taxon>Mycobacterium</taxon>
    </lineage>
</organism>
<evidence type="ECO:0000313" key="4">
    <source>
        <dbReference type="Proteomes" id="UP000186438"/>
    </source>
</evidence>
<dbReference type="Gene3D" id="6.10.30.10">
    <property type="match status" value="1"/>
</dbReference>
<evidence type="ECO:0008006" key="5">
    <source>
        <dbReference type="Google" id="ProtNLM"/>
    </source>
</evidence>
<dbReference type="Proteomes" id="UP000186438">
    <property type="component" value="Unassembled WGS sequence"/>
</dbReference>
<dbReference type="Pfam" id="PF01796">
    <property type="entry name" value="OB_ChsH2_C"/>
    <property type="match status" value="1"/>
</dbReference>
<dbReference type="InterPro" id="IPR002878">
    <property type="entry name" value="ChsH2_C"/>
</dbReference>
<dbReference type="STRING" id="53378.BRW65_01010"/>
<dbReference type="PANTHER" id="PTHR34075:SF5">
    <property type="entry name" value="BLR3430 PROTEIN"/>
    <property type="match status" value="1"/>
</dbReference>
<dbReference type="OrthoDB" id="7470921at2"/>
<evidence type="ECO:0000259" key="2">
    <source>
        <dbReference type="Pfam" id="PF12172"/>
    </source>
</evidence>
<feature type="domain" description="ChsH2 rubredoxin-like zinc ribbon" evidence="2">
    <location>
        <begin position="21"/>
        <end position="56"/>
    </location>
</feature>